<dbReference type="EMBL" id="KN880466">
    <property type="protein sequence ID" value="KIY70580.1"/>
    <property type="molecule type" value="Genomic_DNA"/>
</dbReference>
<feature type="transmembrane region" description="Helical" evidence="6">
    <location>
        <begin position="61"/>
        <end position="78"/>
    </location>
</feature>
<evidence type="ECO:0000256" key="3">
    <source>
        <dbReference type="ARBA" id="ARBA00022989"/>
    </source>
</evidence>
<keyword evidence="2 6" id="KW-0812">Transmembrane</keyword>
<feature type="transmembrane region" description="Helical" evidence="6">
    <location>
        <begin position="304"/>
        <end position="325"/>
    </location>
</feature>
<evidence type="ECO:0000256" key="4">
    <source>
        <dbReference type="ARBA" id="ARBA00023136"/>
    </source>
</evidence>
<dbReference type="Proteomes" id="UP000054007">
    <property type="component" value="Unassembled WGS sequence"/>
</dbReference>
<feature type="region of interest" description="Disordered" evidence="5">
    <location>
        <begin position="436"/>
        <end position="466"/>
    </location>
</feature>
<dbReference type="Pfam" id="PF05978">
    <property type="entry name" value="UNC-93"/>
    <property type="match status" value="1"/>
</dbReference>
<sequence>MTSTSSTMPNTVSKGSFFRSVQFALFIAGLVTFTAPGMFDAMGNLGAGGAAEPYAVSAANALVYGLMVIFCISGGGLINALGIKWAMVLGTIGYPLYGAGLYTNSYSSLSWFLIFGSAFCGISAGFFWAAEATVYIAYPPPGEKAKYLAQWAFWKNIAPAIGGAVNLGVNANRATAGVISQATYIVFIVIMCLGFPISMLLPAPQNVWRHDGSRIVVAKGNKKVFQEIWEVVKLLKDRKILCLLPAFIFSYFYHSYQSNFLSLYFTVRARAFSSFLSPFGGIASSYIMGYYLDKGKGSARFRGCVVLAVILAAQIGVWTWTTIVQNDFNQSKPTLDWTSPGFGRAYGLIFFYTFIGQATQNYMYWVISHFTASMNGLSRYAGLFRSMEALGQTIAWAIASSSSASTWVLVGLNFGGITLSLLLAFTVVSKLEDEHPDPPAIVDASDEESDDSHKEQTKDIASSVAL</sequence>
<dbReference type="SUPFAM" id="SSF103473">
    <property type="entry name" value="MFS general substrate transporter"/>
    <property type="match status" value="1"/>
</dbReference>
<evidence type="ECO:0000256" key="5">
    <source>
        <dbReference type="SAM" id="MobiDB-lite"/>
    </source>
</evidence>
<evidence type="ECO:0000256" key="6">
    <source>
        <dbReference type="SAM" id="Phobius"/>
    </source>
</evidence>
<accession>A0A0D7BK14</accession>
<keyword evidence="3 6" id="KW-1133">Transmembrane helix</keyword>
<feature type="transmembrane region" description="Helical" evidence="6">
    <location>
        <begin position="109"/>
        <end position="130"/>
    </location>
</feature>
<name>A0A0D7BK14_9AGAR</name>
<comment type="subcellular location">
    <subcellularLocation>
        <location evidence="1">Membrane</location>
        <topology evidence="1">Multi-pass membrane protein</topology>
    </subcellularLocation>
</comment>
<keyword evidence="4 6" id="KW-0472">Membrane</keyword>
<dbReference type="GO" id="GO:0016020">
    <property type="term" value="C:membrane"/>
    <property type="evidence" value="ECO:0007669"/>
    <property type="project" value="UniProtKB-SubCell"/>
</dbReference>
<organism evidence="7 8">
    <name type="scientific">Cylindrobasidium torrendii FP15055 ss-10</name>
    <dbReference type="NCBI Taxonomy" id="1314674"/>
    <lineage>
        <taxon>Eukaryota</taxon>
        <taxon>Fungi</taxon>
        <taxon>Dikarya</taxon>
        <taxon>Basidiomycota</taxon>
        <taxon>Agaricomycotina</taxon>
        <taxon>Agaricomycetes</taxon>
        <taxon>Agaricomycetidae</taxon>
        <taxon>Agaricales</taxon>
        <taxon>Marasmiineae</taxon>
        <taxon>Physalacriaceae</taxon>
        <taxon>Cylindrobasidium</taxon>
    </lineage>
</organism>
<dbReference type="InterPro" id="IPR051617">
    <property type="entry name" value="UNC-93-like_regulator"/>
</dbReference>
<proteinExistence type="predicted"/>
<feature type="transmembrane region" description="Helical" evidence="6">
    <location>
        <begin position="151"/>
        <end position="169"/>
    </location>
</feature>
<evidence type="ECO:0000256" key="2">
    <source>
        <dbReference type="ARBA" id="ARBA00022692"/>
    </source>
</evidence>
<gene>
    <name evidence="7" type="ORF">CYLTODRAFT_419670</name>
</gene>
<dbReference type="PANTHER" id="PTHR23294:SF56">
    <property type="entry name" value="DUF895 DOMAIN MEMBRANE PROTEIN"/>
    <property type="match status" value="1"/>
</dbReference>
<evidence type="ECO:0000313" key="7">
    <source>
        <dbReference type="EMBL" id="KIY70580.1"/>
    </source>
</evidence>
<feature type="transmembrane region" description="Helical" evidence="6">
    <location>
        <begin position="85"/>
        <end position="103"/>
    </location>
</feature>
<reference evidence="7 8" key="1">
    <citation type="journal article" date="2015" name="Fungal Genet. Biol.">
        <title>Evolution of novel wood decay mechanisms in Agaricales revealed by the genome sequences of Fistulina hepatica and Cylindrobasidium torrendii.</title>
        <authorList>
            <person name="Floudas D."/>
            <person name="Held B.W."/>
            <person name="Riley R."/>
            <person name="Nagy L.G."/>
            <person name="Koehler G."/>
            <person name="Ransdell A.S."/>
            <person name="Younus H."/>
            <person name="Chow J."/>
            <person name="Chiniquy J."/>
            <person name="Lipzen A."/>
            <person name="Tritt A."/>
            <person name="Sun H."/>
            <person name="Haridas S."/>
            <person name="LaButti K."/>
            <person name="Ohm R.A."/>
            <person name="Kues U."/>
            <person name="Blanchette R.A."/>
            <person name="Grigoriev I.V."/>
            <person name="Minto R.E."/>
            <person name="Hibbett D.S."/>
        </authorList>
    </citation>
    <scope>NUCLEOTIDE SEQUENCE [LARGE SCALE GENOMIC DNA]</scope>
    <source>
        <strain evidence="7 8">FP15055 ss-10</strain>
    </source>
</reference>
<dbReference type="InterPro" id="IPR036259">
    <property type="entry name" value="MFS_trans_sf"/>
</dbReference>
<feature type="transmembrane region" description="Helical" evidence="6">
    <location>
        <begin position="181"/>
        <end position="201"/>
    </location>
</feature>
<dbReference type="Gene3D" id="1.20.1250.20">
    <property type="entry name" value="MFS general substrate transporter like domains"/>
    <property type="match status" value="1"/>
</dbReference>
<feature type="transmembrane region" description="Helical" evidence="6">
    <location>
        <begin position="345"/>
        <end position="365"/>
    </location>
</feature>
<dbReference type="OrthoDB" id="196103at2759"/>
<keyword evidence="8" id="KW-1185">Reference proteome</keyword>
<protein>
    <submittedName>
        <fullName evidence="7">MFS general substrate transporter</fullName>
    </submittedName>
</protein>
<feature type="transmembrane region" description="Helical" evidence="6">
    <location>
        <begin position="404"/>
        <end position="428"/>
    </location>
</feature>
<evidence type="ECO:0000313" key="8">
    <source>
        <dbReference type="Proteomes" id="UP000054007"/>
    </source>
</evidence>
<evidence type="ECO:0000256" key="1">
    <source>
        <dbReference type="ARBA" id="ARBA00004141"/>
    </source>
</evidence>
<feature type="transmembrane region" description="Helical" evidence="6">
    <location>
        <begin position="271"/>
        <end position="292"/>
    </location>
</feature>
<dbReference type="AlphaFoldDB" id="A0A0D7BK14"/>
<dbReference type="InterPro" id="IPR010291">
    <property type="entry name" value="Ion_channel_UNC-93"/>
</dbReference>
<feature type="transmembrane region" description="Helical" evidence="6">
    <location>
        <begin position="240"/>
        <end position="256"/>
    </location>
</feature>
<dbReference type="PANTHER" id="PTHR23294">
    <property type="entry name" value="ET TRANSLATION PRODUCT-RELATED"/>
    <property type="match status" value="1"/>
</dbReference>